<dbReference type="STRING" id="447.Lboz_0256"/>
<dbReference type="RefSeq" id="WP_058457958.1">
    <property type="nucleotide sequence ID" value="NZ_CAAAIY010000003.1"/>
</dbReference>
<gene>
    <name evidence="1" type="ORF">Lboz_0256</name>
</gene>
<sequence>MLVQRILDFIQTLEREGNLSSCDAKLHECLFERFSKRIAGDDLTRDDFFYLLACYKSRWEAIVDRDDDYTRNPSTINQHWIDLAKELAPLVKINYLKILIPTLVNEKDLNDFSSLDETVNLFNFYLGHGEKTLYRKLSFCRHLESWQFELSTYRADKKLSVVTVDELARLKLCKQTSREVSVNSEPFKNFWDLMRKKVFVRLRNRGHMPIAFLPHLLELIEQYYSLKERGLDFTHFKKEINNLFRRLYDYNLADVNFLYGTKIEYKENEEYLLDLFIALHTANSYDEINYEMQTLGKWLFAFNSDLKATSKELQPVYQDRAEKIAEKPFIKTDAFVNCCKLLVSLFTTQFELSFFFTRQTHSLWDKKANVFPEAYGIFTVLLPLIAANKPKALEDAYEEIIQDIIIPARRDNSFYTWFTRYQPTIKWLELVQDCKLNELGVHWFEPELLFNALQLFDTRNPSVQMRINHLLDDIIQTYAQHQNELMKQFRVNILFTEFLNGLSEYHSKRLLILIKLCDLERAKSQFLSNCTKHINAQIAQLSQSTESSSLCFFSRIRNKSERVDLFKLPEKAKDVESMIVEYKTQLSDLSVEPRKAENISTYLFKIGQPILTVTQKEKAKNSGRPILDYIGQYT</sequence>
<dbReference type="OrthoDB" id="5631790at2"/>
<dbReference type="AlphaFoldDB" id="A0A0W0S1G7"/>
<evidence type="ECO:0000313" key="2">
    <source>
        <dbReference type="Proteomes" id="UP000054695"/>
    </source>
</evidence>
<accession>A0A0W0S1G7</accession>
<organism evidence="1 2">
    <name type="scientific">Legionella bozemanae</name>
    <name type="common">Fluoribacter bozemanae</name>
    <dbReference type="NCBI Taxonomy" id="447"/>
    <lineage>
        <taxon>Bacteria</taxon>
        <taxon>Pseudomonadati</taxon>
        <taxon>Pseudomonadota</taxon>
        <taxon>Gammaproteobacteria</taxon>
        <taxon>Legionellales</taxon>
        <taxon>Legionellaceae</taxon>
        <taxon>Legionella</taxon>
    </lineage>
</organism>
<keyword evidence="2" id="KW-1185">Reference proteome</keyword>
<name>A0A0W0S1G7_LEGBO</name>
<comment type="caution">
    <text evidence="1">The sequence shown here is derived from an EMBL/GenBank/DDBJ whole genome shotgun (WGS) entry which is preliminary data.</text>
</comment>
<reference evidence="1 2" key="1">
    <citation type="submission" date="2015-11" db="EMBL/GenBank/DDBJ databases">
        <title>Genomic analysis of 38 Legionella species identifies large and diverse effector repertoires.</title>
        <authorList>
            <person name="Burstein D."/>
            <person name="Amaro F."/>
            <person name="Zusman T."/>
            <person name="Lifshitz Z."/>
            <person name="Cohen O."/>
            <person name="Gilbert J.A."/>
            <person name="Pupko T."/>
            <person name="Shuman H.A."/>
            <person name="Segal G."/>
        </authorList>
    </citation>
    <scope>NUCLEOTIDE SEQUENCE [LARGE SCALE GENOMIC DNA]</scope>
    <source>
        <strain evidence="1 2">WIGA</strain>
    </source>
</reference>
<protein>
    <submittedName>
        <fullName evidence="1">Uncharacterized protein</fullName>
    </submittedName>
</protein>
<evidence type="ECO:0000313" key="1">
    <source>
        <dbReference type="EMBL" id="KTC77303.1"/>
    </source>
</evidence>
<dbReference type="PATRIC" id="fig|447.4.peg.277"/>
<proteinExistence type="predicted"/>
<dbReference type="Proteomes" id="UP000054695">
    <property type="component" value="Unassembled WGS sequence"/>
</dbReference>
<dbReference type="EMBL" id="LNXU01000002">
    <property type="protein sequence ID" value="KTC77303.1"/>
    <property type="molecule type" value="Genomic_DNA"/>
</dbReference>